<name>A0ABN1II69_9FLAO</name>
<dbReference type="PANTHER" id="PTHR46390:SF1">
    <property type="entry name" value="MANNOSE-1-PHOSPHATE GUANYLYLTRANSFERASE"/>
    <property type="match status" value="1"/>
</dbReference>
<evidence type="ECO:0000313" key="2">
    <source>
        <dbReference type="EMBL" id="GAA0714278.1"/>
    </source>
</evidence>
<dbReference type="SUPFAM" id="SSF159283">
    <property type="entry name" value="Guanosine diphospho-D-mannose pyrophosphorylase/mannose-6-phosphate isomerase linker domain"/>
    <property type="match status" value="1"/>
</dbReference>
<dbReference type="Pfam" id="PF00483">
    <property type="entry name" value="NTP_transferase"/>
    <property type="match status" value="1"/>
</dbReference>
<dbReference type="InterPro" id="IPR029044">
    <property type="entry name" value="Nucleotide-diphossugar_trans"/>
</dbReference>
<dbReference type="EMBL" id="BAAAGE010000001">
    <property type="protein sequence ID" value="GAA0714278.1"/>
    <property type="molecule type" value="Genomic_DNA"/>
</dbReference>
<dbReference type="SUPFAM" id="SSF53448">
    <property type="entry name" value="Nucleotide-diphospho-sugar transferases"/>
    <property type="match status" value="1"/>
</dbReference>
<organism evidence="2 3">
    <name type="scientific">Aquimarina litoralis</name>
    <dbReference type="NCBI Taxonomy" id="584605"/>
    <lineage>
        <taxon>Bacteria</taxon>
        <taxon>Pseudomonadati</taxon>
        <taxon>Bacteroidota</taxon>
        <taxon>Flavobacteriia</taxon>
        <taxon>Flavobacteriales</taxon>
        <taxon>Flavobacteriaceae</taxon>
        <taxon>Aquimarina</taxon>
    </lineage>
</organism>
<comment type="caution">
    <text evidence="2">The sequence shown here is derived from an EMBL/GenBank/DDBJ whole genome shotgun (WGS) entry which is preliminary data.</text>
</comment>
<accession>A0ABN1II69</accession>
<dbReference type="PANTHER" id="PTHR46390">
    <property type="entry name" value="MANNOSE-1-PHOSPHATE GUANYLYLTRANSFERASE"/>
    <property type="match status" value="1"/>
</dbReference>
<dbReference type="InterPro" id="IPR005835">
    <property type="entry name" value="NTP_transferase_dom"/>
</dbReference>
<evidence type="ECO:0000259" key="1">
    <source>
        <dbReference type="Pfam" id="PF00483"/>
    </source>
</evidence>
<proteinExistence type="predicted"/>
<sequence>MSKIVNVILSGGSGTRLWPLSRKSKPKQFLKIFNDQSLFQHTIKRNTSLVDDFLLITNKDQIVEAAEQTKEIDQNFSKVIIEPVGRNTAPAIALAAFSLEAEDILFVTPCDHMIPDDDIYRLNYNKAIELARKGNLVTFGIKPYGPDTGFGYIEYENENVISFREKPDYKTAKTFFESGQFLWNSGMFCFKAEVFLEELQKYNPAIFEKSKEAFFSIKEGYVGEKEMLAIPEDSIDYAVFEKSKKIKTVPSSFDWTDLGTFDSLITYVQKNINEVDCINKIDGVDTTNSFFVGTKKAFGIKVSDLIVVDTDDCILIMNAGQSQQVKALYNEVKEKNKELIN</sequence>
<dbReference type="Gene3D" id="3.90.550.10">
    <property type="entry name" value="Spore Coat Polysaccharide Biosynthesis Protein SpsA, Chain A"/>
    <property type="match status" value="1"/>
</dbReference>
<dbReference type="Proteomes" id="UP001501758">
    <property type="component" value="Unassembled WGS sequence"/>
</dbReference>
<evidence type="ECO:0000313" key="3">
    <source>
        <dbReference type="Proteomes" id="UP001501758"/>
    </source>
</evidence>
<feature type="domain" description="Nucleotidyl transferase" evidence="1">
    <location>
        <begin position="6"/>
        <end position="270"/>
    </location>
</feature>
<dbReference type="CDD" id="cd02509">
    <property type="entry name" value="GDP-M1P_Guanylyltransferase"/>
    <property type="match status" value="1"/>
</dbReference>
<dbReference type="RefSeq" id="WP_343910597.1">
    <property type="nucleotide sequence ID" value="NZ_BAAAGE010000001.1"/>
</dbReference>
<gene>
    <name evidence="2" type="ORF">GCM10009430_07230</name>
</gene>
<keyword evidence="3" id="KW-1185">Reference proteome</keyword>
<reference evidence="2 3" key="1">
    <citation type="journal article" date="2019" name="Int. J. Syst. Evol. Microbiol.">
        <title>The Global Catalogue of Microorganisms (GCM) 10K type strain sequencing project: providing services to taxonomists for standard genome sequencing and annotation.</title>
        <authorList>
            <consortium name="The Broad Institute Genomics Platform"/>
            <consortium name="The Broad Institute Genome Sequencing Center for Infectious Disease"/>
            <person name="Wu L."/>
            <person name="Ma J."/>
        </authorList>
    </citation>
    <scope>NUCLEOTIDE SEQUENCE [LARGE SCALE GENOMIC DNA]</scope>
    <source>
        <strain evidence="2 3">JCM 15974</strain>
    </source>
</reference>
<protein>
    <recommendedName>
        <fullName evidence="1">Nucleotidyl transferase domain-containing protein</fullName>
    </recommendedName>
</protein>
<dbReference type="InterPro" id="IPR049577">
    <property type="entry name" value="GMPP_N"/>
</dbReference>
<dbReference type="InterPro" id="IPR051161">
    <property type="entry name" value="Mannose-6P_isomerase_type2"/>
</dbReference>